<gene>
    <name evidence="2" type="ORF">BAUCODRAFT_30375</name>
</gene>
<feature type="compositionally biased region" description="Basic and acidic residues" evidence="1">
    <location>
        <begin position="631"/>
        <end position="643"/>
    </location>
</feature>
<dbReference type="Proteomes" id="UP000011761">
    <property type="component" value="Unassembled WGS sequence"/>
</dbReference>
<evidence type="ECO:0000256" key="1">
    <source>
        <dbReference type="SAM" id="MobiDB-lite"/>
    </source>
</evidence>
<evidence type="ECO:0000313" key="2">
    <source>
        <dbReference type="EMBL" id="EMC99952.1"/>
    </source>
</evidence>
<feature type="compositionally biased region" description="Basic residues" evidence="1">
    <location>
        <begin position="673"/>
        <end position="696"/>
    </location>
</feature>
<dbReference type="RefSeq" id="XP_007673019.1">
    <property type="nucleotide sequence ID" value="XM_007674829.1"/>
</dbReference>
<feature type="region of interest" description="Disordered" evidence="1">
    <location>
        <begin position="611"/>
        <end position="653"/>
    </location>
</feature>
<keyword evidence="3" id="KW-1185">Reference proteome</keyword>
<organism evidence="2 3">
    <name type="scientific">Baudoinia panamericana (strain UAMH 10762)</name>
    <name type="common">Angels' share fungus</name>
    <name type="synonym">Baudoinia compniacensis (strain UAMH 10762)</name>
    <dbReference type="NCBI Taxonomy" id="717646"/>
    <lineage>
        <taxon>Eukaryota</taxon>
        <taxon>Fungi</taxon>
        <taxon>Dikarya</taxon>
        <taxon>Ascomycota</taxon>
        <taxon>Pezizomycotina</taxon>
        <taxon>Dothideomycetes</taxon>
        <taxon>Dothideomycetidae</taxon>
        <taxon>Mycosphaerellales</taxon>
        <taxon>Teratosphaeriaceae</taxon>
        <taxon>Baudoinia</taxon>
    </lineage>
</organism>
<feature type="region of interest" description="Disordered" evidence="1">
    <location>
        <begin position="666"/>
        <end position="701"/>
    </location>
</feature>
<sequence>MITDVAVRFSLPNTTITIGKPQIVTIPPSSSPENPESPPRLPRGRGLGPESAQHNSVTFADQVMPLNINKSQSQRDQYTNEPTINKVKSIIRRPLPQDASFDSIHPSCEHGELRYVSGNGLRSRFGSAHLPGLKEESVEDMSINEHRRRSDSRNGSQQLILPARIAAVKAMQERRLQESAEKSKARRAARHYNRPLADLRDLPSLNFSRMDLIDKLNEALEIRPARSMEIVRRRDFSGIYCPSPQRPQSTEPLRERYASFFSKPEDFGSHCADVDELDDEEDAKDLPAADGIPVVEVQESTKLEGVDEQQRSRPLSLEDFLNVADQVNRLSIPSVSGLSERLTNLLPALYNLHLADSVPTIEENVKHAIDDIQQLGDGKRPDTVLSNRTSAGFHTLAERAEEIVKNGTHDSMMPTRKLLTDKELPPLPVSASADKVSAINSTDGKASYLTGSVSAPSDLGQEPARPPPALVRHKSPMSEEEVQQLLPPEMNPITRSKRSLIISSASRRWNQDENYPWAGTNVPVDLTVPTEAHTRDLTGELICNGRSLEVTSSGEPTDTTKGIDIGSITKNLDRSASITTEQATGVNVHHLGKHSRRSIIGSISKKIGFSTLSRTTHGEDATRSVPSPASRPDDGTLPHKPGDRYPSSSLTPPAALNLDEVRSFFSDDSSERQHHRRAHGASFRKRLTKMKAKPRPVRLDPADDLAYLDGSTTYDAGSLNAERAIGTTSSAHTYDGIGMGKAEFHFKRFGEKLRQLFVRGGELIRSLSKRTQTPRAERVRDDWLSDSLYSGV</sequence>
<reference evidence="2 3" key="1">
    <citation type="journal article" date="2012" name="PLoS Pathog.">
        <title>Diverse lifestyles and strategies of plant pathogenesis encoded in the genomes of eighteen Dothideomycetes fungi.</title>
        <authorList>
            <person name="Ohm R.A."/>
            <person name="Feau N."/>
            <person name="Henrissat B."/>
            <person name="Schoch C.L."/>
            <person name="Horwitz B.A."/>
            <person name="Barry K.W."/>
            <person name="Condon B.J."/>
            <person name="Copeland A.C."/>
            <person name="Dhillon B."/>
            <person name="Glaser F."/>
            <person name="Hesse C.N."/>
            <person name="Kosti I."/>
            <person name="LaButti K."/>
            <person name="Lindquist E.A."/>
            <person name="Lucas S."/>
            <person name="Salamov A.A."/>
            <person name="Bradshaw R.E."/>
            <person name="Ciuffetti L."/>
            <person name="Hamelin R.C."/>
            <person name="Kema G.H.J."/>
            <person name="Lawrence C."/>
            <person name="Scott J.A."/>
            <person name="Spatafora J.W."/>
            <person name="Turgeon B.G."/>
            <person name="de Wit P.J.G.M."/>
            <person name="Zhong S."/>
            <person name="Goodwin S.B."/>
            <person name="Grigoriev I.V."/>
        </authorList>
    </citation>
    <scope>NUCLEOTIDE SEQUENCE [LARGE SCALE GENOMIC DNA]</scope>
    <source>
        <strain evidence="2 3">UAMH 10762</strain>
    </source>
</reference>
<feature type="region of interest" description="Disordered" evidence="1">
    <location>
        <begin position="449"/>
        <end position="476"/>
    </location>
</feature>
<name>M2LZ35_BAUPA</name>
<protein>
    <submittedName>
        <fullName evidence="2">Uncharacterized protein</fullName>
    </submittedName>
</protein>
<dbReference type="EMBL" id="KB445551">
    <property type="protein sequence ID" value="EMC99952.1"/>
    <property type="molecule type" value="Genomic_DNA"/>
</dbReference>
<dbReference type="HOGENOM" id="CLU_354489_0_0_1"/>
<dbReference type="OrthoDB" id="3922633at2759"/>
<accession>M2LZ35</accession>
<dbReference type="AlphaFoldDB" id="M2LZ35"/>
<evidence type="ECO:0000313" key="3">
    <source>
        <dbReference type="Proteomes" id="UP000011761"/>
    </source>
</evidence>
<proteinExistence type="predicted"/>
<dbReference type="KEGG" id="bcom:BAUCODRAFT_30375"/>
<dbReference type="GeneID" id="19111211"/>
<dbReference type="eggNOG" id="ENOG502QUGT">
    <property type="taxonomic scope" value="Eukaryota"/>
</dbReference>
<dbReference type="OMA" id="THGEDAT"/>
<feature type="region of interest" description="Disordered" evidence="1">
    <location>
        <begin position="20"/>
        <end position="53"/>
    </location>
</feature>